<dbReference type="OrthoDB" id="8972382at2759"/>
<gene>
    <name evidence="9" type="primary">LOC122131089</name>
</gene>
<keyword evidence="5" id="KW-0833">Ubl conjugation pathway</keyword>
<dbReference type="Pfam" id="PF03145">
    <property type="entry name" value="Sina_TRAF"/>
    <property type="match status" value="1"/>
</dbReference>
<dbReference type="GO" id="GO:0043161">
    <property type="term" value="P:proteasome-mediated ubiquitin-dependent protein catabolic process"/>
    <property type="evidence" value="ECO:0007669"/>
    <property type="project" value="TreeGrafter"/>
</dbReference>
<evidence type="ECO:0000256" key="1">
    <source>
        <dbReference type="ARBA" id="ARBA00009119"/>
    </source>
</evidence>
<dbReference type="GO" id="GO:0005737">
    <property type="term" value="C:cytoplasm"/>
    <property type="evidence" value="ECO:0007669"/>
    <property type="project" value="InterPro"/>
</dbReference>
<organism evidence="8 9">
    <name type="scientific">Clupea harengus</name>
    <name type="common">Atlantic herring</name>
    <dbReference type="NCBI Taxonomy" id="7950"/>
    <lineage>
        <taxon>Eukaryota</taxon>
        <taxon>Metazoa</taxon>
        <taxon>Chordata</taxon>
        <taxon>Craniata</taxon>
        <taxon>Vertebrata</taxon>
        <taxon>Euteleostomi</taxon>
        <taxon>Actinopterygii</taxon>
        <taxon>Neopterygii</taxon>
        <taxon>Teleostei</taxon>
        <taxon>Clupei</taxon>
        <taxon>Clupeiformes</taxon>
        <taxon>Clupeoidei</taxon>
        <taxon>Clupeidae</taxon>
        <taxon>Clupea</taxon>
    </lineage>
</organism>
<feature type="region of interest" description="Disordered" evidence="6">
    <location>
        <begin position="240"/>
        <end position="274"/>
    </location>
</feature>
<dbReference type="FunFam" id="2.60.210.10:FF:000002">
    <property type="entry name" value="E3 ubiquitin-protein ligase"/>
    <property type="match status" value="1"/>
</dbReference>
<reference evidence="9" key="1">
    <citation type="submission" date="2025-08" db="UniProtKB">
        <authorList>
            <consortium name="RefSeq"/>
        </authorList>
    </citation>
    <scope>IDENTIFICATION</scope>
</reference>
<feature type="domain" description="Seven-in-absentia protein TRAF-like" evidence="7">
    <location>
        <begin position="132"/>
        <end position="230"/>
    </location>
</feature>
<comment type="domain">
    <text evidence="5">The SBD domain (substrate-binding domain) mediates the interaction with substrate proteins. It is related to the TRAF family.</text>
</comment>
<evidence type="ECO:0000313" key="9">
    <source>
        <dbReference type="RefSeq" id="XP_042561929.1"/>
    </source>
</evidence>
<dbReference type="GO" id="GO:0016567">
    <property type="term" value="P:protein ubiquitination"/>
    <property type="evidence" value="ECO:0007669"/>
    <property type="project" value="UniProtKB-UniPathway"/>
</dbReference>
<dbReference type="Pfam" id="PF21361">
    <property type="entry name" value="Sina_ZnF"/>
    <property type="match status" value="1"/>
</dbReference>
<accession>A0A8M1KJF8</accession>
<comment type="pathway">
    <text evidence="5">Protein modification; protein ubiquitination.</text>
</comment>
<dbReference type="EC" id="2.3.2.27" evidence="5"/>
<comment type="function">
    <text evidence="5">E3 ubiquitin-protein ligase that mediates ubiquitination and subsequent proteasomal degradation of target proteins. E3 ubiquitin ligases accept ubiquitin from an E2 ubiquitin-conjugating enzyme in the form of a thioester and then directly transfers the ubiquitin to targeted substrates.</text>
</comment>
<evidence type="ECO:0000256" key="6">
    <source>
        <dbReference type="SAM" id="MobiDB-lite"/>
    </source>
</evidence>
<dbReference type="GeneID" id="122131089"/>
<dbReference type="GO" id="GO:0061630">
    <property type="term" value="F:ubiquitin protein ligase activity"/>
    <property type="evidence" value="ECO:0007669"/>
    <property type="project" value="UniProtKB-EC"/>
</dbReference>
<evidence type="ECO:0000313" key="8">
    <source>
        <dbReference type="Proteomes" id="UP000515152"/>
    </source>
</evidence>
<dbReference type="InterPro" id="IPR004162">
    <property type="entry name" value="SINA-like_animal"/>
</dbReference>
<evidence type="ECO:0000256" key="2">
    <source>
        <dbReference type="ARBA" id="ARBA00022723"/>
    </source>
</evidence>
<evidence type="ECO:0000256" key="5">
    <source>
        <dbReference type="RuleBase" id="RU201113"/>
    </source>
</evidence>
<comment type="catalytic activity">
    <reaction evidence="5">
        <text>S-ubiquitinyl-[E2 ubiquitin-conjugating enzyme]-L-cysteine + [acceptor protein]-L-lysine = [E2 ubiquitin-conjugating enzyme]-L-cysteine + N(6)-ubiquitinyl-[acceptor protein]-L-lysine.</text>
        <dbReference type="EC" id="2.3.2.27"/>
    </reaction>
</comment>
<keyword evidence="8" id="KW-1185">Reference proteome</keyword>
<dbReference type="AlphaFoldDB" id="A0A8M1KJF8"/>
<keyword evidence="2 5" id="KW-0479">Metal-binding</keyword>
<dbReference type="KEGG" id="char:122131089"/>
<name>A0A8M1KJF8_CLUHA</name>
<dbReference type="Proteomes" id="UP000515152">
    <property type="component" value="Unplaced"/>
</dbReference>
<evidence type="ECO:0000256" key="3">
    <source>
        <dbReference type="ARBA" id="ARBA00022771"/>
    </source>
</evidence>
<keyword evidence="4 5" id="KW-0862">Zinc</keyword>
<evidence type="ECO:0000259" key="7">
    <source>
        <dbReference type="Pfam" id="PF03145"/>
    </source>
</evidence>
<evidence type="ECO:0000256" key="4">
    <source>
        <dbReference type="ARBA" id="ARBA00022833"/>
    </source>
</evidence>
<dbReference type="PANTHER" id="PTHR45877:SF5">
    <property type="entry name" value="SEVEN IN ABSENTIA HOMOLOG 3"/>
    <property type="match status" value="1"/>
</dbReference>
<proteinExistence type="inferred from homology"/>
<dbReference type="RefSeq" id="XP_042561929.1">
    <property type="nucleotide sequence ID" value="XM_042705995.1"/>
</dbReference>
<keyword evidence="3 5" id="KW-0863">Zinc-finger</keyword>
<comment type="similarity">
    <text evidence="1 5">Belongs to the SINA (Seven in absentia) family.</text>
</comment>
<dbReference type="GO" id="GO:0008270">
    <property type="term" value="F:zinc ion binding"/>
    <property type="evidence" value="ECO:0007669"/>
    <property type="project" value="UniProtKB-KW"/>
</dbReference>
<comment type="domain">
    <text evidence="5">The RING-type zinc finger domain is essential for ubiquitin ligase activity.</text>
</comment>
<protein>
    <recommendedName>
        <fullName evidence="5">E3 ubiquitin-protein ligase</fullName>
        <ecNumber evidence="5">2.3.2.27</ecNumber>
    </recommendedName>
</protein>
<dbReference type="UniPathway" id="UPA00143"/>
<dbReference type="InterPro" id="IPR018121">
    <property type="entry name" value="7-in-absentia-prot_TRAF-dom"/>
</dbReference>
<dbReference type="PANTHER" id="PTHR45877">
    <property type="entry name" value="E3 UBIQUITIN-PROTEIN LIGASE SIAH2"/>
    <property type="match status" value="1"/>
</dbReference>
<dbReference type="GO" id="GO:0031624">
    <property type="term" value="F:ubiquitin conjugating enzyme binding"/>
    <property type="evidence" value="ECO:0007669"/>
    <property type="project" value="TreeGrafter"/>
</dbReference>
<feature type="compositionally biased region" description="Polar residues" evidence="6">
    <location>
        <begin position="262"/>
        <end position="274"/>
    </location>
</feature>
<sequence>MTWGLPQWPCLLSWPQCQGGGAWPRTTSAGATDVTPPVFPDKPPSRNKCIGVGCIQSQHHTELVNTDQKEGSESQPCTCPCGSSCQWQGILGSVVPHLIQAHQPITDREGEEVIFLVSNVNMPDTGDWVMVQSCFGRKFVLVVKKEAVVRGSPTYFFAAVLFVGAREEAEGFVYRLGLRGSRRRLMWEATPRAIQDSVASSAVTDSDCMVFDSAVANLFASSSGTLGIHVSISRSGSSITEPALHAQGPPPHRHSMGRAYPSSLTQGSPNPWVT</sequence>